<evidence type="ECO:0000313" key="2">
    <source>
        <dbReference type="EMBL" id="MTS52544.1"/>
    </source>
</evidence>
<gene>
    <name evidence="2" type="ORF">GMD52_13515</name>
</gene>
<proteinExistence type="predicted"/>
<protein>
    <submittedName>
        <fullName evidence="2">Uncharacterized protein</fullName>
    </submittedName>
</protein>
<feature type="region of interest" description="Disordered" evidence="1">
    <location>
        <begin position="197"/>
        <end position="234"/>
    </location>
</feature>
<organism evidence="2 3">
    <name type="scientific">Ruthenibacterium lactatiformans</name>
    <dbReference type="NCBI Taxonomy" id="1550024"/>
    <lineage>
        <taxon>Bacteria</taxon>
        <taxon>Bacillati</taxon>
        <taxon>Bacillota</taxon>
        <taxon>Clostridia</taxon>
        <taxon>Eubacteriales</taxon>
        <taxon>Oscillospiraceae</taxon>
        <taxon>Ruthenibacterium</taxon>
    </lineage>
</organism>
<sequence>MEQEEYIVDGHRVTHRVHLGDKEIFLAVQQDAPLPFYVGYMEVSYELGLARFSGIEGTTEYTEAWELFIQRLQKQIEQVYAQRSEHHAPPQLLTEADCIQDSRAGDYEGKVLVMRPGVLRPEYWNAAHQLYFAVGGNGARASGHGTKVFCINIYTGEHTYIRRTDVMGAIEPDRLPGWAKEKAAALRQDYQREKAAEKQRLEEFLTARREKETSENLRRPRAAQTRGKEKGGER</sequence>
<name>A0A6I3QS50_9FIRM</name>
<dbReference type="EMBL" id="WMZR01000019">
    <property type="protein sequence ID" value="MTS52544.1"/>
    <property type="molecule type" value="Genomic_DNA"/>
</dbReference>
<reference evidence="2 3" key="1">
    <citation type="journal article" date="2019" name="Nat. Med.">
        <title>A library of human gut bacterial isolates paired with longitudinal multiomics data enables mechanistic microbiome research.</title>
        <authorList>
            <person name="Poyet M."/>
            <person name="Groussin M."/>
            <person name="Gibbons S.M."/>
            <person name="Avila-Pacheco J."/>
            <person name="Jiang X."/>
            <person name="Kearney S.M."/>
            <person name="Perrotta A.R."/>
            <person name="Berdy B."/>
            <person name="Zhao S."/>
            <person name="Lieberman T.D."/>
            <person name="Swanson P.K."/>
            <person name="Smith M."/>
            <person name="Roesemann S."/>
            <person name="Alexander J.E."/>
            <person name="Rich S.A."/>
            <person name="Livny J."/>
            <person name="Vlamakis H."/>
            <person name="Clish C."/>
            <person name="Bullock K."/>
            <person name="Deik A."/>
            <person name="Scott J."/>
            <person name="Pierce K.A."/>
            <person name="Xavier R.J."/>
            <person name="Alm E.J."/>
        </authorList>
    </citation>
    <scope>NUCLEOTIDE SEQUENCE [LARGE SCALE GENOMIC DNA]</scope>
    <source>
        <strain evidence="2 3">BIOML-A7</strain>
    </source>
</reference>
<feature type="compositionally biased region" description="Basic and acidic residues" evidence="1">
    <location>
        <begin position="197"/>
        <end position="218"/>
    </location>
</feature>
<dbReference type="Proteomes" id="UP000449193">
    <property type="component" value="Unassembled WGS sequence"/>
</dbReference>
<evidence type="ECO:0000256" key="1">
    <source>
        <dbReference type="SAM" id="MobiDB-lite"/>
    </source>
</evidence>
<evidence type="ECO:0000313" key="3">
    <source>
        <dbReference type="Proteomes" id="UP000449193"/>
    </source>
</evidence>
<dbReference type="RefSeq" id="WP_117474182.1">
    <property type="nucleotide sequence ID" value="NZ_JBKVGE010000022.1"/>
</dbReference>
<dbReference type="AlphaFoldDB" id="A0A6I3QS50"/>
<comment type="caution">
    <text evidence="2">The sequence shown here is derived from an EMBL/GenBank/DDBJ whole genome shotgun (WGS) entry which is preliminary data.</text>
</comment>
<accession>A0A6I3QS50</accession>